<keyword evidence="3" id="KW-1185">Reference proteome</keyword>
<dbReference type="RefSeq" id="WP_353301593.1">
    <property type="nucleotide sequence ID" value="NZ_BAABWN010000002.1"/>
</dbReference>
<dbReference type="EMBL" id="BAABWN010000002">
    <property type="protein sequence ID" value="GAA6166731.1"/>
    <property type="molecule type" value="Genomic_DNA"/>
</dbReference>
<protein>
    <submittedName>
        <fullName evidence="2">DsbA family protein</fullName>
    </submittedName>
</protein>
<organism evidence="2 3">
    <name type="scientific">Sessilibacter corallicola</name>
    <dbReference type="NCBI Taxonomy" id="2904075"/>
    <lineage>
        <taxon>Bacteria</taxon>
        <taxon>Pseudomonadati</taxon>
        <taxon>Pseudomonadota</taxon>
        <taxon>Gammaproteobacteria</taxon>
        <taxon>Cellvibrionales</taxon>
        <taxon>Cellvibrionaceae</taxon>
        <taxon>Sessilibacter</taxon>
    </lineage>
</organism>
<dbReference type="InterPro" id="IPR036249">
    <property type="entry name" value="Thioredoxin-like_sf"/>
</dbReference>
<dbReference type="CDD" id="cd03024">
    <property type="entry name" value="DsbA_FrnE"/>
    <property type="match status" value="1"/>
</dbReference>
<reference evidence="2 3" key="1">
    <citation type="submission" date="2024-04" db="EMBL/GenBank/DDBJ databases">
        <title>Draft genome sequence of Sessilibacter corallicola NBRC 116591.</title>
        <authorList>
            <person name="Miyakawa T."/>
            <person name="Kusuya Y."/>
            <person name="Miura T."/>
        </authorList>
    </citation>
    <scope>NUCLEOTIDE SEQUENCE [LARGE SCALE GENOMIC DNA]</scope>
    <source>
        <strain evidence="2 3">KU-00831-HH</strain>
    </source>
</reference>
<feature type="domain" description="DSBA-like thioredoxin" evidence="1">
    <location>
        <begin position="7"/>
        <end position="208"/>
    </location>
</feature>
<gene>
    <name evidence="2" type="ORF">NBRC116591_05410</name>
</gene>
<dbReference type="InterPro" id="IPR001853">
    <property type="entry name" value="DSBA-like_thioredoxin_dom"/>
</dbReference>
<dbReference type="Pfam" id="PF01323">
    <property type="entry name" value="DSBA"/>
    <property type="match status" value="1"/>
</dbReference>
<dbReference type="Proteomes" id="UP001465153">
    <property type="component" value="Unassembled WGS sequence"/>
</dbReference>
<evidence type="ECO:0000313" key="2">
    <source>
        <dbReference type="EMBL" id="GAA6166731.1"/>
    </source>
</evidence>
<dbReference type="PANTHER" id="PTHR13887:SF41">
    <property type="entry name" value="THIOREDOXIN SUPERFAMILY PROTEIN"/>
    <property type="match status" value="1"/>
</dbReference>
<name>A0ABQ0A4Z6_9GAMM</name>
<evidence type="ECO:0000259" key="1">
    <source>
        <dbReference type="Pfam" id="PF01323"/>
    </source>
</evidence>
<proteinExistence type="predicted"/>
<sequence length="220" mass="24979">MISVPITIDLVSDVTCPWCIVGFKKLEQALGQTEFSQPVSIQWQPFELNPGLPPQGELLLDNLQRKYNMSKADSENFSTRLKSIGESLDFEFNIGEDFRMYDTKAAHRLLTWAQQFNLQTELKLKLFQFNFSESLNISDTEILLSACDAVGLNVEEARAALDDELIRKKTDAEQQFWLQSGIQSVPSIILNRKYLINGAQEPEQIAKVFEKINSEALAET</sequence>
<dbReference type="SUPFAM" id="SSF52833">
    <property type="entry name" value="Thioredoxin-like"/>
    <property type="match status" value="1"/>
</dbReference>
<comment type="caution">
    <text evidence="2">The sequence shown here is derived from an EMBL/GenBank/DDBJ whole genome shotgun (WGS) entry which is preliminary data.</text>
</comment>
<evidence type="ECO:0000313" key="3">
    <source>
        <dbReference type="Proteomes" id="UP001465153"/>
    </source>
</evidence>
<dbReference type="Gene3D" id="3.40.30.10">
    <property type="entry name" value="Glutaredoxin"/>
    <property type="match status" value="1"/>
</dbReference>
<dbReference type="PANTHER" id="PTHR13887">
    <property type="entry name" value="GLUTATHIONE S-TRANSFERASE KAPPA"/>
    <property type="match status" value="1"/>
</dbReference>
<accession>A0ABQ0A4Z6</accession>